<feature type="region of interest" description="Disordered" evidence="1">
    <location>
        <begin position="168"/>
        <end position="203"/>
    </location>
</feature>
<feature type="compositionally biased region" description="Low complexity" evidence="1">
    <location>
        <begin position="1114"/>
        <end position="1130"/>
    </location>
</feature>
<dbReference type="PANTHER" id="PTHR12505:SF22">
    <property type="entry name" value="BAH AND COILED-COIL DOMAIN-CONTAINING PROTEIN 1"/>
    <property type="match status" value="1"/>
</dbReference>
<feature type="compositionally biased region" description="Basic and acidic residues" evidence="1">
    <location>
        <begin position="777"/>
        <end position="786"/>
    </location>
</feature>
<evidence type="ECO:0000256" key="1">
    <source>
        <dbReference type="SAM" id="MobiDB-lite"/>
    </source>
</evidence>
<accession>A0A9D3SY53</accession>
<feature type="region of interest" description="Disordered" evidence="1">
    <location>
        <begin position="1327"/>
        <end position="1489"/>
    </location>
</feature>
<dbReference type="InterPro" id="IPR052429">
    <property type="entry name" value="BAH_domain_protein"/>
</dbReference>
<dbReference type="EMBL" id="JAFDVH010000019">
    <property type="protein sequence ID" value="KAG7460194.1"/>
    <property type="molecule type" value="Genomic_DNA"/>
</dbReference>
<feature type="compositionally biased region" description="Gly residues" evidence="1">
    <location>
        <begin position="1336"/>
        <end position="1346"/>
    </location>
</feature>
<feature type="compositionally biased region" description="Low complexity" evidence="1">
    <location>
        <begin position="1478"/>
        <end position="1489"/>
    </location>
</feature>
<evidence type="ECO:0008006" key="4">
    <source>
        <dbReference type="Google" id="ProtNLM"/>
    </source>
</evidence>
<sequence>MLCGTSTPSCQTEEGFCSEGIQGIAGRGCPGLGDGPQRVHRHLLHVSVSCAEARRRWRSPELWSPGKQPGRVNPSRAGSVSTSLCFLSVSLWLWCVWKRLTVGGFPTPRDISSTSHTSETALGVLTVAAETSCCSDRSPGLLSGSLCSGSGLMGNSSASFMGTFLASSLGSPPSHPPHPSRPPSSPSSPSFRSGPHSSASQIWFPHSHEAPGYTRFSGSLAPTFLPMSHLDHHGNSSVLYGQHRFYDTQKENFYLRSLPSQPPLLPSNHSLPPLPRAAPGHPLGSCSRERDSGAGGGLGKGLKESEAERGPIPGHKEKERPGSGKQDSKDRQQHGHHPPLPHPQHHAPHHAPHPHYPPHPVPLEEDGGRGAGYKEDSLSRGRPLSACLLNGKTPGGESGAAAKSALSSCGAAGGGAGQARHMVGGGGGRCSKEGVSGEMRISEHPSDCLERGQVLHHSVSYSMPPPLPVAPGGAGGGNPPGGFHCLQLHPGHAHHAPTRPSPPPPSPSAPPAPPPPPPPPPRLLLPAPPRPARQPLPPREGPARPRRPRRPQGDRPHLRAVRGPPGRQGQRALPAGQPGLQRGGRRGRGRQGAGRGEGGGRSGSGGGVPLPAPPRPPAPPLPHPSGGWQRKQQQSHQQQQQQQQAYAKADKAPDWLQHQHLQQQQQHAAARSRSADCISSADVDVYRPSLPQGAKAGHAGGPVGPLPYRDCSLSGPPPGAPPRDGKSAPQHGGAACGAGGGCAMREGGQKVARIRHQQHGRPGSEGAGPDMAPDGGGQEHAKRKPDVSPLGYGGRGQQQGAPLPPWTLQGHQIRAEEEQRKAYMESRGRREQLRTAERQAGPAPRKGPANDGERPDCGGGAGRRGAHAGGRSAAAARGHRRRRGEAEDPPCRPLDAHASHSRQGRVLPAMKGVSRSAFPLDPDGDEERKRMCSEQLGLSCLDRERELLIRDNKDRVEFARIRPSSSCHGDLTSHLMVPGGASLQSSQLGADPAAHAHPAHHHWMPRTGSPSLWMTGHSYGLSHTALHQNLPPGFSAAMPSPLQPVLPLPQDPSTQLVVLPAEPATHPTTHPLDVMEQPGLWPPVYGARGPPSHMQHPAVYSRSQFLRQQELTISTNSTISSSSSSSSSSNRQTPQGVELQHRHGHSQVQKKPEDPPMELEDLLQEPRTPKPAKAYFYTPSNKNTPSPGACTAHLSPCCRSPSLHPHPKNTPCPAPSPVAAAPHSPTLSPAPPHPSKGPELQDKRGEGQPPRDYPQSLEPDLPPGYTYPAIAMGYRSGPSPQDVRLAEPAELEAVQAEPIEPAPQPLPGITEEECEGGAGLRAIAEQQEEEQAVEAGPGGGVEGGGITSCCAQSELEREPEEELFACPSGEGVALEDTPCHITPDVELAQADAPSVTCGEEPQEGAEGQVEPALEEGEEGADLGPNCPAGVCSPETAGGVEQERETPSEGQPLPASAHAHAPPPAPPPSPPAPPPSPPSLLLSAAGAWSC</sequence>
<feature type="compositionally biased region" description="Low complexity" evidence="1">
    <location>
        <begin position="629"/>
        <end position="644"/>
    </location>
</feature>
<feature type="compositionally biased region" description="Basic and acidic residues" evidence="1">
    <location>
        <begin position="301"/>
        <end position="333"/>
    </location>
</feature>
<gene>
    <name evidence="2" type="ORF">MATL_G00218950</name>
</gene>
<feature type="region of interest" description="Disordered" evidence="1">
    <location>
        <begin position="459"/>
        <end position="676"/>
    </location>
</feature>
<feature type="compositionally biased region" description="Pro residues" evidence="1">
    <location>
        <begin position="1460"/>
        <end position="1477"/>
    </location>
</feature>
<feature type="region of interest" description="Disordered" evidence="1">
    <location>
        <begin position="257"/>
        <end position="379"/>
    </location>
</feature>
<feature type="region of interest" description="Disordered" evidence="1">
    <location>
        <begin position="1114"/>
        <end position="1189"/>
    </location>
</feature>
<feature type="compositionally biased region" description="Basic residues" evidence="1">
    <location>
        <begin position="334"/>
        <end position="353"/>
    </location>
</feature>
<comment type="caution">
    <text evidence="2">The sequence shown here is derived from an EMBL/GenBank/DDBJ whole genome shotgun (WGS) entry which is preliminary data.</text>
</comment>
<feature type="compositionally biased region" description="Basic and acidic residues" evidence="1">
    <location>
        <begin position="366"/>
        <end position="379"/>
    </location>
</feature>
<feature type="compositionally biased region" description="Basic and acidic residues" evidence="1">
    <location>
        <begin position="813"/>
        <end position="837"/>
    </location>
</feature>
<name>A0A9D3SY53_MEGAT</name>
<feature type="compositionally biased region" description="Low complexity" evidence="1">
    <location>
        <begin position="656"/>
        <end position="669"/>
    </location>
</feature>
<feature type="compositionally biased region" description="Low complexity" evidence="1">
    <location>
        <begin position="187"/>
        <end position="200"/>
    </location>
</feature>
<feature type="compositionally biased region" description="Pro residues" evidence="1">
    <location>
        <begin position="173"/>
        <end position="186"/>
    </location>
</feature>
<feature type="compositionally biased region" description="Gly residues" evidence="1">
    <location>
        <begin position="590"/>
        <end position="608"/>
    </location>
</feature>
<dbReference type="Proteomes" id="UP001046870">
    <property type="component" value="Chromosome 19"/>
</dbReference>
<protein>
    <recommendedName>
        <fullName evidence="4">BAH domain and coiled-coil containing 1</fullName>
    </recommendedName>
</protein>
<dbReference type="PANTHER" id="PTHR12505">
    <property type="entry name" value="PHD FINGER TRANSCRIPTION FACTOR"/>
    <property type="match status" value="1"/>
</dbReference>
<reference evidence="2" key="1">
    <citation type="submission" date="2021-01" db="EMBL/GenBank/DDBJ databases">
        <authorList>
            <person name="Zahm M."/>
            <person name="Roques C."/>
            <person name="Cabau C."/>
            <person name="Klopp C."/>
            <person name="Donnadieu C."/>
            <person name="Jouanno E."/>
            <person name="Lampietro C."/>
            <person name="Louis A."/>
            <person name="Herpin A."/>
            <person name="Echchiki A."/>
            <person name="Berthelot C."/>
            <person name="Parey E."/>
            <person name="Roest-Crollius H."/>
            <person name="Braasch I."/>
            <person name="Postlethwait J."/>
            <person name="Bobe J."/>
            <person name="Montfort J."/>
            <person name="Bouchez O."/>
            <person name="Begum T."/>
            <person name="Mejri S."/>
            <person name="Adams A."/>
            <person name="Chen W.-J."/>
            <person name="Guiguen Y."/>
        </authorList>
    </citation>
    <scope>NUCLEOTIDE SEQUENCE</scope>
    <source>
        <strain evidence="2">YG-15Mar2019-1</strain>
        <tissue evidence="2">Brain</tissue>
    </source>
</reference>
<dbReference type="OrthoDB" id="6426227at2759"/>
<keyword evidence="3" id="KW-1185">Reference proteome</keyword>
<evidence type="ECO:0000313" key="2">
    <source>
        <dbReference type="EMBL" id="KAG7460194.1"/>
    </source>
</evidence>
<organism evidence="2 3">
    <name type="scientific">Megalops atlanticus</name>
    <name type="common">Tarpon</name>
    <name type="synonym">Clupea gigantea</name>
    <dbReference type="NCBI Taxonomy" id="7932"/>
    <lineage>
        <taxon>Eukaryota</taxon>
        <taxon>Metazoa</taxon>
        <taxon>Chordata</taxon>
        <taxon>Craniata</taxon>
        <taxon>Vertebrata</taxon>
        <taxon>Euteleostomi</taxon>
        <taxon>Actinopterygii</taxon>
        <taxon>Neopterygii</taxon>
        <taxon>Teleostei</taxon>
        <taxon>Elopiformes</taxon>
        <taxon>Megalopidae</taxon>
        <taxon>Megalops</taxon>
    </lineage>
</organism>
<feature type="region of interest" description="Disordered" evidence="1">
    <location>
        <begin position="1204"/>
        <end position="1312"/>
    </location>
</feature>
<feature type="compositionally biased region" description="Pro residues" evidence="1">
    <location>
        <begin position="610"/>
        <end position="623"/>
    </location>
</feature>
<proteinExistence type="predicted"/>
<feature type="compositionally biased region" description="Basic and acidic residues" evidence="1">
    <location>
        <begin position="884"/>
        <end position="898"/>
    </location>
</feature>
<feature type="compositionally biased region" description="Pro residues" evidence="1">
    <location>
        <begin position="499"/>
        <end position="540"/>
    </location>
</feature>
<feature type="region of interest" description="Disordered" evidence="1">
    <location>
        <begin position="688"/>
        <end position="905"/>
    </location>
</feature>
<evidence type="ECO:0000313" key="3">
    <source>
        <dbReference type="Proteomes" id="UP001046870"/>
    </source>
</evidence>